<dbReference type="Pfam" id="PF00106">
    <property type="entry name" value="adh_short"/>
    <property type="match status" value="1"/>
</dbReference>
<name>A0ABR0KCN7_9EURO</name>
<dbReference type="Gene3D" id="3.40.50.720">
    <property type="entry name" value="NAD(P)-binding Rossmann-like Domain"/>
    <property type="match status" value="1"/>
</dbReference>
<gene>
    <name evidence="3" type="ORF">LTR24_004242</name>
</gene>
<comment type="caution">
    <text evidence="3">The sequence shown here is derived from an EMBL/GenBank/DDBJ whole genome shotgun (WGS) entry which is preliminary data.</text>
</comment>
<evidence type="ECO:0000313" key="3">
    <source>
        <dbReference type="EMBL" id="KAK5093531.1"/>
    </source>
</evidence>
<sequence>MGRLQDKVSIVTGASSGIGRAIAVEFAKQDAIVVCADLAPEARAEVYGERAISTHDLICQNGGRSIFVKTDVTRSQEIEDLVSRTVAEFGQIDVLVNNAGISVESRRQPLKIHETTQDDFDRTIDVNVRSIFLACKYVIAQMVKQEPSDAGDRGWIINMSSIFGLVGGYNNSMYRPRALTSALLTSQPVTLCRKVP</sequence>
<dbReference type="InterPro" id="IPR036291">
    <property type="entry name" value="NAD(P)-bd_dom_sf"/>
</dbReference>
<reference evidence="3 4" key="1">
    <citation type="submission" date="2023-08" db="EMBL/GenBank/DDBJ databases">
        <title>Black Yeasts Isolated from many extreme environments.</title>
        <authorList>
            <person name="Coleine C."/>
            <person name="Stajich J.E."/>
            <person name="Selbmann L."/>
        </authorList>
    </citation>
    <scope>NUCLEOTIDE SEQUENCE [LARGE SCALE GENOMIC DNA]</scope>
    <source>
        <strain evidence="3 4">CCFEE 5885</strain>
    </source>
</reference>
<keyword evidence="4" id="KW-1185">Reference proteome</keyword>
<dbReference type="InterPro" id="IPR002347">
    <property type="entry name" value="SDR_fam"/>
</dbReference>
<dbReference type="Proteomes" id="UP001345013">
    <property type="component" value="Unassembled WGS sequence"/>
</dbReference>
<dbReference type="EMBL" id="JAVRRG010000042">
    <property type="protein sequence ID" value="KAK5093531.1"/>
    <property type="molecule type" value="Genomic_DNA"/>
</dbReference>
<dbReference type="PANTHER" id="PTHR42760">
    <property type="entry name" value="SHORT-CHAIN DEHYDROGENASES/REDUCTASES FAMILY MEMBER"/>
    <property type="match status" value="1"/>
</dbReference>
<accession>A0ABR0KCN7</accession>
<dbReference type="PRINTS" id="PR00081">
    <property type="entry name" value="GDHRDH"/>
</dbReference>
<evidence type="ECO:0000313" key="4">
    <source>
        <dbReference type="Proteomes" id="UP001345013"/>
    </source>
</evidence>
<protein>
    <submittedName>
        <fullName evidence="3">Uncharacterized protein</fullName>
    </submittedName>
</protein>
<dbReference type="SUPFAM" id="SSF51735">
    <property type="entry name" value="NAD(P)-binding Rossmann-fold domains"/>
    <property type="match status" value="1"/>
</dbReference>
<evidence type="ECO:0000256" key="2">
    <source>
        <dbReference type="RuleBase" id="RU000363"/>
    </source>
</evidence>
<organism evidence="3 4">
    <name type="scientific">Lithohypha guttulata</name>
    <dbReference type="NCBI Taxonomy" id="1690604"/>
    <lineage>
        <taxon>Eukaryota</taxon>
        <taxon>Fungi</taxon>
        <taxon>Dikarya</taxon>
        <taxon>Ascomycota</taxon>
        <taxon>Pezizomycotina</taxon>
        <taxon>Eurotiomycetes</taxon>
        <taxon>Chaetothyriomycetidae</taxon>
        <taxon>Chaetothyriales</taxon>
        <taxon>Trichomeriaceae</taxon>
        <taxon>Lithohypha</taxon>
    </lineage>
</organism>
<evidence type="ECO:0000256" key="1">
    <source>
        <dbReference type="ARBA" id="ARBA00006484"/>
    </source>
</evidence>
<dbReference type="PANTHER" id="PTHR42760:SF124">
    <property type="entry name" value="SHORT-CHAIN DEHYDROGENASE_REDUCTASE"/>
    <property type="match status" value="1"/>
</dbReference>
<dbReference type="PRINTS" id="PR00080">
    <property type="entry name" value="SDRFAMILY"/>
</dbReference>
<proteinExistence type="inferred from homology"/>
<dbReference type="CDD" id="cd05233">
    <property type="entry name" value="SDR_c"/>
    <property type="match status" value="1"/>
</dbReference>
<comment type="similarity">
    <text evidence="1 2">Belongs to the short-chain dehydrogenases/reductases (SDR) family.</text>
</comment>